<dbReference type="AlphaFoldDB" id="A0A1Q8YJC7"/>
<evidence type="ECO:0000313" key="1">
    <source>
        <dbReference type="EMBL" id="OLP08136.1"/>
    </source>
</evidence>
<accession>A0A1Q8YJC7</accession>
<evidence type="ECO:0000313" key="2">
    <source>
        <dbReference type="Proteomes" id="UP000185911"/>
    </source>
</evidence>
<gene>
    <name evidence="1" type="ORF">BLL52_0424</name>
</gene>
<dbReference type="Proteomes" id="UP000185911">
    <property type="component" value="Unassembled WGS sequence"/>
</dbReference>
<sequence length="52" mass="5613">MPSLIFVYAVSFLRQAGQAPLLVRPAQQPVGLTPSYWGTRKSGVSPTDCYAS</sequence>
<keyword evidence="2" id="KW-1185">Reference proteome</keyword>
<comment type="caution">
    <text evidence="1">The sequence shown here is derived from an EMBL/GenBank/DDBJ whole genome shotgun (WGS) entry which is preliminary data.</text>
</comment>
<protein>
    <submittedName>
        <fullName evidence="1">Uncharacterized protein</fullName>
    </submittedName>
</protein>
<name>A0A1Q8YJC7_9BURK</name>
<reference evidence="1 2" key="1">
    <citation type="submission" date="2017-01" db="EMBL/GenBank/DDBJ databases">
        <title>Genome sequence of Rhodoferax antarcticus ANT.BR, a psychrophilic purple nonsulfur bacterium from an Antarctic microbial mat.</title>
        <authorList>
            <person name="Baker J."/>
            <person name="Riester C."/>
            <person name="Skinner B."/>
            <person name="Newell A."/>
            <person name="Swingley W."/>
            <person name="Madigan M."/>
            <person name="Jung D."/>
            <person name="Asao M."/>
            <person name="Chen M."/>
            <person name="Loughlin P."/>
            <person name="Pan H."/>
            <person name="Lin S."/>
            <person name="Li N."/>
            <person name="Shaw J."/>
            <person name="Prado M."/>
            <person name="Sherman C."/>
            <person name="Li X."/>
            <person name="Tang J."/>
            <person name="Blankenship R."/>
            <person name="Zhao T."/>
            <person name="Touchman J."/>
            <person name="Sattley M."/>
        </authorList>
    </citation>
    <scope>NUCLEOTIDE SEQUENCE [LARGE SCALE GENOMIC DNA]</scope>
    <source>
        <strain evidence="1 2">ANT.BR</strain>
    </source>
</reference>
<proteinExistence type="predicted"/>
<organism evidence="1 2">
    <name type="scientific">Rhodoferax antarcticus ANT.BR</name>
    <dbReference type="NCBI Taxonomy" id="1111071"/>
    <lineage>
        <taxon>Bacteria</taxon>
        <taxon>Pseudomonadati</taxon>
        <taxon>Pseudomonadota</taxon>
        <taxon>Betaproteobacteria</taxon>
        <taxon>Burkholderiales</taxon>
        <taxon>Comamonadaceae</taxon>
        <taxon>Rhodoferax</taxon>
    </lineage>
</organism>
<dbReference type="EMBL" id="MSYM01000005">
    <property type="protein sequence ID" value="OLP08136.1"/>
    <property type="molecule type" value="Genomic_DNA"/>
</dbReference>